<evidence type="ECO:0000256" key="1">
    <source>
        <dbReference type="ARBA" id="ARBA00005536"/>
    </source>
</evidence>
<dbReference type="PANTHER" id="PTHR12161:SF55">
    <property type="entry name" value="REGULATOR OF VPS4 ACTIVITY IN THE MVB PATHWAY PROTEIN"/>
    <property type="match status" value="1"/>
</dbReference>
<gene>
    <name evidence="3" type="ORF">TIFTF001_002185</name>
</gene>
<evidence type="ECO:0008006" key="5">
    <source>
        <dbReference type="Google" id="ProtNLM"/>
    </source>
</evidence>
<reference evidence="3" key="1">
    <citation type="submission" date="2023-07" db="EMBL/GenBank/DDBJ databases">
        <title>draft genome sequence of fig (Ficus carica).</title>
        <authorList>
            <person name="Takahashi T."/>
            <person name="Nishimura K."/>
        </authorList>
    </citation>
    <scope>NUCLEOTIDE SEQUENCE</scope>
</reference>
<organism evidence="3 4">
    <name type="scientific">Ficus carica</name>
    <name type="common">Common fig</name>
    <dbReference type="NCBI Taxonomy" id="3494"/>
    <lineage>
        <taxon>Eukaryota</taxon>
        <taxon>Viridiplantae</taxon>
        <taxon>Streptophyta</taxon>
        <taxon>Embryophyta</taxon>
        <taxon>Tracheophyta</taxon>
        <taxon>Spermatophyta</taxon>
        <taxon>Magnoliopsida</taxon>
        <taxon>eudicotyledons</taxon>
        <taxon>Gunneridae</taxon>
        <taxon>Pentapetalae</taxon>
        <taxon>rosids</taxon>
        <taxon>fabids</taxon>
        <taxon>Rosales</taxon>
        <taxon>Moraceae</taxon>
        <taxon>Ficeae</taxon>
        <taxon>Ficus</taxon>
    </lineage>
</organism>
<comment type="caution">
    <text evidence="3">The sequence shown here is derived from an EMBL/GenBank/DDBJ whole genome shotgun (WGS) entry which is preliminary data.</text>
</comment>
<dbReference type="FunFam" id="1.20.1260.60:FF:000003">
    <property type="entry name" value="IST1-like protein isoform A"/>
    <property type="match status" value="1"/>
</dbReference>
<evidence type="ECO:0000256" key="2">
    <source>
        <dbReference type="SAM" id="MobiDB-lite"/>
    </source>
</evidence>
<dbReference type="Gene3D" id="1.20.1260.60">
    <property type="entry name" value="Vacuolar protein sorting-associated protein Ist1"/>
    <property type="match status" value="1"/>
</dbReference>
<comment type="similarity">
    <text evidence="1">Belongs to the IST1 family.</text>
</comment>
<dbReference type="AlphaFoldDB" id="A0AA88D6T1"/>
<dbReference type="PANTHER" id="PTHR12161">
    <property type="entry name" value="IST1 FAMILY MEMBER"/>
    <property type="match status" value="1"/>
</dbReference>
<dbReference type="Pfam" id="PF03398">
    <property type="entry name" value="Ist1"/>
    <property type="match status" value="1"/>
</dbReference>
<evidence type="ECO:0000313" key="4">
    <source>
        <dbReference type="Proteomes" id="UP001187192"/>
    </source>
</evidence>
<feature type="compositionally biased region" description="Acidic residues" evidence="2">
    <location>
        <begin position="362"/>
        <end position="373"/>
    </location>
</feature>
<dbReference type="Proteomes" id="UP001187192">
    <property type="component" value="Unassembled WGS sequence"/>
</dbReference>
<feature type="compositionally biased region" description="Low complexity" evidence="2">
    <location>
        <begin position="272"/>
        <end position="287"/>
    </location>
</feature>
<sequence length="427" mass="47454">MAVARIKLLRNKREVVVKQMRRDIALLLQSGQDSTARIRVEHVIREQNVLAANEFIELFCELIVTRLSIIAKRRECPADLKEGIASLIFAAPRCSEIPELGAIRDVFEKKFGKDFVSAATDLRPNCGVNRMLIDKLSVRTPTGEFKLKIMKEIAKEYQVEWDTTESEKELLKPPEELIEGPRDFVSATSLPVNPIAPNQSVAINNNNAVTSSPFPGTTNSSDGSNHMYFEDSAAAAKAAAKCANEAIVAAKAAAYLANKDSNRASSQPPPSFGNNNQSNNNPSINFGYEKTLNPIDSQYMDDHDQYKEASGRAFESRSFNRSHYPGNEETVVNNNNKDNGTMNRRHSYNAPSGHSDIKFDESDIDEEDEEIEADTPPNGTGFQPPQRTPPPVPMKKGSPYSVHPKLPDYDSLAARFEALKYHRKSQP</sequence>
<feature type="compositionally biased region" description="Polar residues" evidence="2">
    <location>
        <begin position="330"/>
        <end position="342"/>
    </location>
</feature>
<dbReference type="InterPro" id="IPR042277">
    <property type="entry name" value="IST1-like"/>
</dbReference>
<dbReference type="InterPro" id="IPR005061">
    <property type="entry name" value="Ist1"/>
</dbReference>
<name>A0AA88D6T1_FICCA</name>
<feature type="region of interest" description="Disordered" evidence="2">
    <location>
        <begin position="306"/>
        <end position="407"/>
    </location>
</feature>
<evidence type="ECO:0000313" key="3">
    <source>
        <dbReference type="EMBL" id="GMN28809.1"/>
    </source>
</evidence>
<feature type="region of interest" description="Disordered" evidence="2">
    <location>
        <begin position="260"/>
        <end position="287"/>
    </location>
</feature>
<proteinExistence type="inferred from homology"/>
<keyword evidence="4" id="KW-1185">Reference proteome</keyword>
<accession>A0AA88D6T1</accession>
<dbReference type="GO" id="GO:0015031">
    <property type="term" value="P:protein transport"/>
    <property type="evidence" value="ECO:0007669"/>
    <property type="project" value="InterPro"/>
</dbReference>
<dbReference type="EMBL" id="BTGU01000002">
    <property type="protein sequence ID" value="GMN28809.1"/>
    <property type="molecule type" value="Genomic_DNA"/>
</dbReference>
<protein>
    <recommendedName>
        <fullName evidence="5">IST1-like protein</fullName>
    </recommendedName>
</protein>